<dbReference type="GO" id="GO:0003676">
    <property type="term" value="F:nucleic acid binding"/>
    <property type="evidence" value="ECO:0007669"/>
    <property type="project" value="InterPro"/>
</dbReference>
<dbReference type="SUPFAM" id="SSF54076">
    <property type="entry name" value="RNase A-like"/>
    <property type="match status" value="1"/>
</dbReference>
<comment type="subcellular location">
    <subcellularLocation>
        <location evidence="1">Secreted</location>
    </subcellularLocation>
</comment>
<dbReference type="InterPro" id="IPR023411">
    <property type="entry name" value="RNaseA_AS"/>
</dbReference>
<dbReference type="SMART" id="SM00092">
    <property type="entry name" value="RNAse_Pc"/>
    <property type="match status" value="1"/>
</dbReference>
<dbReference type="Pfam" id="PF00074">
    <property type="entry name" value="RnaseA"/>
    <property type="match status" value="1"/>
</dbReference>
<dbReference type="GO" id="GO:0016787">
    <property type="term" value="F:hydrolase activity"/>
    <property type="evidence" value="ECO:0007669"/>
    <property type="project" value="UniProtKB-KW"/>
</dbReference>
<evidence type="ECO:0000256" key="6">
    <source>
        <dbReference type="ARBA" id="ARBA00022801"/>
    </source>
</evidence>
<dbReference type="GO" id="GO:0005576">
    <property type="term" value="C:extracellular region"/>
    <property type="evidence" value="ECO:0007669"/>
    <property type="project" value="UniProtKB-SubCell"/>
</dbReference>
<accession>A0A673W6R3</accession>
<proteinExistence type="inferred from homology"/>
<feature type="domain" description="Ribonuclease A-domain" evidence="9">
    <location>
        <begin position="61"/>
        <end position="180"/>
    </location>
</feature>
<evidence type="ECO:0000256" key="2">
    <source>
        <dbReference type="ARBA" id="ARBA00005600"/>
    </source>
</evidence>
<dbReference type="Ensembl" id="ENSSTUT00000004922.1">
    <property type="protein sequence ID" value="ENSSTUP00000004648.1"/>
    <property type="gene ID" value="ENSSTUG00000002318.1"/>
</dbReference>
<reference evidence="10" key="1">
    <citation type="submission" date="2025-08" db="UniProtKB">
        <authorList>
            <consortium name="Ensembl"/>
        </authorList>
    </citation>
    <scope>IDENTIFICATION</scope>
</reference>
<keyword evidence="7" id="KW-1015">Disulfide bond</keyword>
<dbReference type="PROSITE" id="PS00127">
    <property type="entry name" value="RNASE_PANCREATIC"/>
    <property type="match status" value="1"/>
</dbReference>
<dbReference type="PANTHER" id="PTHR11437">
    <property type="entry name" value="RIBONUCLEASE"/>
    <property type="match status" value="1"/>
</dbReference>
<keyword evidence="5 8" id="KW-0255">Endonuclease</keyword>
<dbReference type="AlphaFoldDB" id="A0A673W6R3"/>
<keyword evidence="3" id="KW-0964">Secreted</keyword>
<name>A0A673W6R3_SALTR</name>
<evidence type="ECO:0000256" key="5">
    <source>
        <dbReference type="ARBA" id="ARBA00022759"/>
    </source>
</evidence>
<evidence type="ECO:0000256" key="1">
    <source>
        <dbReference type="ARBA" id="ARBA00004613"/>
    </source>
</evidence>
<dbReference type="GO" id="GO:0004540">
    <property type="term" value="F:RNA nuclease activity"/>
    <property type="evidence" value="ECO:0007669"/>
    <property type="project" value="TreeGrafter"/>
</dbReference>
<evidence type="ECO:0000256" key="7">
    <source>
        <dbReference type="ARBA" id="ARBA00023157"/>
    </source>
</evidence>
<reference evidence="10" key="2">
    <citation type="submission" date="2025-09" db="UniProtKB">
        <authorList>
            <consortium name="Ensembl"/>
        </authorList>
    </citation>
    <scope>IDENTIFICATION</scope>
</reference>
<sequence length="182" mass="20308">MIMSCHVSGILINRLFETHSSVIFPILHLVKDVDAMGFQRTFLFLVLMCATVVVHGQPANIESRYKQFLRQHVKGDMTMQNCQGVMGYLELTESDGKTCKVKNTFIKANSNQVRAICTGGGTPRGRDQFQSTNSFPVIICKHIGGDRHPHCRYRGSPPSTRNVVIACEQGWPVHYGDDIIVG</sequence>
<dbReference type="InterPro" id="IPR001427">
    <property type="entry name" value="RNaseA"/>
</dbReference>
<dbReference type="GO" id="GO:0004519">
    <property type="term" value="F:endonuclease activity"/>
    <property type="evidence" value="ECO:0007669"/>
    <property type="project" value="UniProtKB-KW"/>
</dbReference>
<protein>
    <recommendedName>
        <fullName evidence="9">Ribonuclease A-domain domain-containing protein</fullName>
    </recommendedName>
</protein>
<organism evidence="10 11">
    <name type="scientific">Salmo trutta</name>
    <name type="common">Brown trout</name>
    <dbReference type="NCBI Taxonomy" id="8032"/>
    <lineage>
        <taxon>Eukaryota</taxon>
        <taxon>Metazoa</taxon>
        <taxon>Chordata</taxon>
        <taxon>Craniata</taxon>
        <taxon>Vertebrata</taxon>
        <taxon>Euteleostomi</taxon>
        <taxon>Actinopterygii</taxon>
        <taxon>Neopterygii</taxon>
        <taxon>Teleostei</taxon>
        <taxon>Protacanthopterygii</taxon>
        <taxon>Salmoniformes</taxon>
        <taxon>Salmonidae</taxon>
        <taxon>Salmoninae</taxon>
        <taxon>Salmo</taxon>
    </lineage>
</organism>
<dbReference type="CDD" id="cd06265">
    <property type="entry name" value="RNase_A_canonical"/>
    <property type="match status" value="1"/>
</dbReference>
<dbReference type="InterPro" id="IPR023412">
    <property type="entry name" value="RNaseA_domain"/>
</dbReference>
<evidence type="ECO:0000259" key="9">
    <source>
        <dbReference type="SMART" id="SM00092"/>
    </source>
</evidence>
<dbReference type="GO" id="GO:0050829">
    <property type="term" value="P:defense response to Gram-negative bacterium"/>
    <property type="evidence" value="ECO:0007669"/>
    <property type="project" value="TreeGrafter"/>
</dbReference>
<evidence type="ECO:0000256" key="3">
    <source>
        <dbReference type="ARBA" id="ARBA00022525"/>
    </source>
</evidence>
<dbReference type="InParanoid" id="A0A673W6R3"/>
<comment type="similarity">
    <text evidence="2 8">Belongs to the pancreatic ribonuclease family.</text>
</comment>
<dbReference type="FunCoup" id="A0A673W6R3">
    <property type="interactions" value="1809"/>
</dbReference>
<dbReference type="GO" id="GO:0050830">
    <property type="term" value="P:defense response to Gram-positive bacterium"/>
    <property type="evidence" value="ECO:0007669"/>
    <property type="project" value="TreeGrafter"/>
</dbReference>
<dbReference type="Proteomes" id="UP000472277">
    <property type="component" value="Chromosome 3"/>
</dbReference>
<keyword evidence="4 8" id="KW-0540">Nuclease</keyword>
<dbReference type="GO" id="GO:0001525">
    <property type="term" value="P:angiogenesis"/>
    <property type="evidence" value="ECO:0007669"/>
    <property type="project" value="TreeGrafter"/>
</dbReference>
<dbReference type="PANTHER" id="PTHR11437:SF10">
    <property type="entry name" value="ANGIOGENIN-RELATED"/>
    <property type="match status" value="1"/>
</dbReference>
<dbReference type="GeneTree" id="ENSGT00940000157645"/>
<evidence type="ECO:0000256" key="8">
    <source>
        <dbReference type="RuleBase" id="RU000651"/>
    </source>
</evidence>
<keyword evidence="11" id="KW-1185">Reference proteome</keyword>
<dbReference type="Gene3D" id="3.10.130.10">
    <property type="entry name" value="Ribonuclease A-like domain"/>
    <property type="match status" value="1"/>
</dbReference>
<dbReference type="InterPro" id="IPR036816">
    <property type="entry name" value="RNaseA-like_dom_sf"/>
</dbReference>
<keyword evidence="6 8" id="KW-0378">Hydrolase</keyword>
<evidence type="ECO:0000313" key="11">
    <source>
        <dbReference type="Proteomes" id="UP000472277"/>
    </source>
</evidence>
<evidence type="ECO:0000256" key="4">
    <source>
        <dbReference type="ARBA" id="ARBA00022722"/>
    </source>
</evidence>
<evidence type="ECO:0000313" key="10">
    <source>
        <dbReference type="Ensembl" id="ENSSTUP00000004648.1"/>
    </source>
</evidence>